<comment type="caution">
    <text evidence="10">Lacks conserved residue(s) required for the propagation of feature annotation.</text>
</comment>
<dbReference type="GO" id="GO:0005886">
    <property type="term" value="C:plasma membrane"/>
    <property type="evidence" value="ECO:0007669"/>
    <property type="project" value="UniProtKB-SubCell"/>
</dbReference>
<reference evidence="14 15" key="1">
    <citation type="submission" date="2018-12" db="EMBL/GenBank/DDBJ databases">
        <authorList>
            <person name="Li K."/>
        </authorList>
    </citation>
    <scope>NUCLEOTIDE SEQUENCE [LARGE SCALE GENOMIC DNA]</scope>
    <source>
        <strain evidence="15">CR22</strain>
        <strain evidence="14">GGCR-6</strain>
    </source>
</reference>
<evidence type="ECO:0000256" key="8">
    <source>
        <dbReference type="ARBA" id="ARBA00023306"/>
    </source>
</evidence>
<evidence type="ECO:0000259" key="12">
    <source>
        <dbReference type="Pfam" id="PF04101"/>
    </source>
</evidence>
<dbReference type="EC" id="2.4.1.227" evidence="10"/>
<sequence length="390" mass="40622">MYNDHRRYFRLMVTGGGTGGHTYPALTAVRTLQSRLAAQGAGLDVVWVGEADSLESRVAVGEGIRFESVAVGKIRRSKNPIKLVSPANIADMSRVPLGVLQARKAITGFGPDVVLATGGYVAVPVGVAATRLCRVPLVVHEQTVRLGLANRTLAGAATRVAVSSPSTLPLLPESVRAAAVVTGNPVRPEVFTGQAQKAIHALGLHGFDARLPTVYVTGGAQGSQQVNHLVRDVLPWLLEHANVIHQCGPGNVDELRRQTAQLPAASAGRYHLAGYMGAELPDVFALADVVISRSGAGTIAELTALGKPAVFVPLATSAGNEQVHNARHLADAGAAVALTGEVTPGQLRAAVAPLLTDPERRAAMAERARAHGRPDAAERLVDVVLAAAGR</sequence>
<keyword evidence="7 10" id="KW-0472">Membrane</keyword>
<feature type="domain" description="Glycosyl transferase family 28 C-terminal" evidence="12">
    <location>
        <begin position="213"/>
        <end position="380"/>
    </location>
</feature>
<keyword evidence="15" id="KW-1185">Reference proteome</keyword>
<comment type="subcellular location">
    <subcellularLocation>
        <location evidence="10">Cell membrane</location>
        <topology evidence="10">Peripheral membrane protein</topology>
        <orientation evidence="10">Cytoplasmic side</orientation>
    </subcellularLocation>
</comment>
<dbReference type="HAMAP" id="MF_00033">
    <property type="entry name" value="MurG"/>
    <property type="match status" value="1"/>
</dbReference>
<dbReference type="Pfam" id="PF03033">
    <property type="entry name" value="Glyco_transf_28"/>
    <property type="match status" value="1"/>
</dbReference>
<comment type="function">
    <text evidence="10">Cell wall formation. Catalyzes the transfer of a GlcNAc subunit on undecaprenyl-pyrophosphoryl-MurNAc-pentapeptide (lipid intermediate I) to form undecaprenyl-pyrophosphoryl-MurNAc-(pentapeptide)GlcNAc (lipid intermediate II).</text>
</comment>
<dbReference type="EMBL" id="CP034463">
    <property type="protein sequence ID" value="AZP23007.1"/>
    <property type="molecule type" value="Genomic_DNA"/>
</dbReference>
<organism evidence="14 15">
    <name type="scientific">Streptomyces aquilus</name>
    <dbReference type="NCBI Taxonomy" id="2548456"/>
    <lineage>
        <taxon>Bacteria</taxon>
        <taxon>Bacillati</taxon>
        <taxon>Actinomycetota</taxon>
        <taxon>Actinomycetes</taxon>
        <taxon>Kitasatosporales</taxon>
        <taxon>Streptomycetaceae</taxon>
        <taxon>Streptomyces</taxon>
    </lineage>
</organism>
<name>A0A3S9IHG5_9ACTN</name>
<keyword evidence="2 10" id="KW-0132">Cell division</keyword>
<dbReference type="GO" id="GO:0050511">
    <property type="term" value="F:undecaprenyldiphospho-muramoylpentapeptide beta-N-acetylglucosaminyltransferase activity"/>
    <property type="evidence" value="ECO:0007669"/>
    <property type="project" value="UniProtKB-UniRule"/>
</dbReference>
<dbReference type="Pfam" id="PF04101">
    <property type="entry name" value="Glyco_tran_28_C"/>
    <property type="match status" value="1"/>
</dbReference>
<feature type="binding site" evidence="10">
    <location>
        <position position="322"/>
    </location>
    <ligand>
        <name>UDP-N-acetyl-alpha-D-glucosamine</name>
        <dbReference type="ChEBI" id="CHEBI:57705"/>
    </ligand>
</feature>
<dbReference type="Gene3D" id="3.40.50.2000">
    <property type="entry name" value="Glycogen Phosphorylase B"/>
    <property type="match status" value="2"/>
</dbReference>
<keyword evidence="8 10" id="KW-0131">Cell cycle</keyword>
<feature type="binding site" evidence="10">
    <location>
        <position position="187"/>
    </location>
    <ligand>
        <name>UDP-N-acetyl-alpha-D-glucosamine</name>
        <dbReference type="ChEBI" id="CHEBI:57705"/>
    </ligand>
</feature>
<keyword evidence="6 10" id="KW-0573">Peptidoglycan synthesis</keyword>
<keyword evidence="5 10" id="KW-0133">Cell shape</keyword>
<dbReference type="InterPro" id="IPR004276">
    <property type="entry name" value="GlycoTrans_28_N"/>
</dbReference>
<dbReference type="AlphaFoldDB" id="A0A3S9IHG5"/>
<evidence type="ECO:0000256" key="4">
    <source>
        <dbReference type="ARBA" id="ARBA00022679"/>
    </source>
</evidence>
<dbReference type="PANTHER" id="PTHR21015:SF22">
    <property type="entry name" value="GLYCOSYLTRANSFERASE"/>
    <property type="match status" value="1"/>
</dbReference>
<dbReference type="GO" id="GO:0005975">
    <property type="term" value="P:carbohydrate metabolic process"/>
    <property type="evidence" value="ECO:0007669"/>
    <property type="project" value="InterPro"/>
</dbReference>
<evidence type="ECO:0000256" key="1">
    <source>
        <dbReference type="ARBA" id="ARBA00022475"/>
    </source>
</evidence>
<dbReference type="GO" id="GO:0071555">
    <property type="term" value="P:cell wall organization"/>
    <property type="evidence" value="ECO:0007669"/>
    <property type="project" value="UniProtKB-KW"/>
</dbReference>
<dbReference type="InterPro" id="IPR007235">
    <property type="entry name" value="Glyco_trans_28_C"/>
</dbReference>
<gene>
    <name evidence="10" type="primary">murG</name>
    <name evidence="13" type="ORF">EJC51_00215</name>
    <name evidence="14" type="ORF">EJC51_47330</name>
</gene>
<evidence type="ECO:0000313" key="13">
    <source>
        <dbReference type="EMBL" id="AZP23007.1"/>
    </source>
</evidence>
<dbReference type="EMBL" id="CP034463">
    <property type="protein sequence ID" value="AZP23787.1"/>
    <property type="molecule type" value="Genomic_DNA"/>
</dbReference>
<evidence type="ECO:0000313" key="15">
    <source>
        <dbReference type="Proteomes" id="UP000280197"/>
    </source>
</evidence>
<dbReference type="RefSeq" id="WP_126276726.1">
    <property type="nucleotide sequence ID" value="NZ_CP034463.1"/>
</dbReference>
<comment type="pathway">
    <text evidence="10">Cell wall biogenesis; peptidoglycan biosynthesis.</text>
</comment>
<dbReference type="GO" id="GO:0009252">
    <property type="term" value="P:peptidoglycan biosynthetic process"/>
    <property type="evidence" value="ECO:0007669"/>
    <property type="project" value="UniProtKB-UniRule"/>
</dbReference>
<dbReference type="GO" id="GO:0051301">
    <property type="term" value="P:cell division"/>
    <property type="evidence" value="ECO:0007669"/>
    <property type="project" value="UniProtKB-KW"/>
</dbReference>
<evidence type="ECO:0000256" key="2">
    <source>
        <dbReference type="ARBA" id="ARBA00022618"/>
    </source>
</evidence>
<keyword evidence="9 10" id="KW-0961">Cell wall biogenesis/degradation</keyword>
<dbReference type="InterPro" id="IPR006009">
    <property type="entry name" value="GlcNAc_MurG"/>
</dbReference>
<evidence type="ECO:0000256" key="7">
    <source>
        <dbReference type="ARBA" id="ARBA00023136"/>
    </source>
</evidence>
<dbReference type="UniPathway" id="UPA00219"/>
<feature type="domain" description="Glycosyltransferase family 28 N-terminal" evidence="11">
    <location>
        <begin position="12"/>
        <end position="161"/>
    </location>
</feature>
<dbReference type="KEGG" id="saqu:EJC51_47330"/>
<accession>A0A3S9IHG5</accession>
<dbReference type="KEGG" id="saqu:EJC51_00215"/>
<evidence type="ECO:0000256" key="10">
    <source>
        <dbReference type="HAMAP-Rule" id="MF_00033"/>
    </source>
</evidence>
<evidence type="ECO:0000256" key="9">
    <source>
        <dbReference type="ARBA" id="ARBA00023316"/>
    </source>
</evidence>
<keyword evidence="3 10" id="KW-0328">Glycosyltransferase</keyword>
<evidence type="ECO:0000313" key="14">
    <source>
        <dbReference type="EMBL" id="AZP23787.1"/>
    </source>
</evidence>
<protein>
    <recommendedName>
        <fullName evidence="10">UDP-N-acetylglucosamine--N-acetylmuramyl-(pentapeptide) pyrophosphoryl-undecaprenol N-acetylglucosamine transferase</fullName>
        <ecNumber evidence="10">2.4.1.227</ecNumber>
    </recommendedName>
    <alternativeName>
        <fullName evidence="10">Undecaprenyl-PP-MurNAc-pentapeptide-UDPGlcNAc GlcNAc transferase</fullName>
    </alternativeName>
</protein>
<feature type="binding site" evidence="10">
    <location>
        <begin position="18"/>
        <end position="20"/>
    </location>
    <ligand>
        <name>UDP-N-acetyl-alpha-D-glucosamine</name>
        <dbReference type="ChEBI" id="CHEBI:57705"/>
    </ligand>
</feature>
<evidence type="ECO:0000256" key="3">
    <source>
        <dbReference type="ARBA" id="ARBA00022676"/>
    </source>
</evidence>
<keyword evidence="1 10" id="KW-1003">Cell membrane</keyword>
<evidence type="ECO:0000256" key="5">
    <source>
        <dbReference type="ARBA" id="ARBA00022960"/>
    </source>
</evidence>
<evidence type="ECO:0000259" key="11">
    <source>
        <dbReference type="Pfam" id="PF03033"/>
    </source>
</evidence>
<proteinExistence type="inferred from homology"/>
<keyword evidence="4 10" id="KW-0808">Transferase</keyword>
<dbReference type="SUPFAM" id="SSF53756">
    <property type="entry name" value="UDP-Glycosyltransferase/glycogen phosphorylase"/>
    <property type="match status" value="1"/>
</dbReference>
<comment type="similarity">
    <text evidence="10">Belongs to the glycosyltransferase 28 family. MurG subfamily.</text>
</comment>
<dbReference type="Proteomes" id="UP000280197">
    <property type="component" value="Chromosome"/>
</dbReference>
<dbReference type="GO" id="GO:0008360">
    <property type="term" value="P:regulation of cell shape"/>
    <property type="evidence" value="ECO:0007669"/>
    <property type="project" value="UniProtKB-KW"/>
</dbReference>
<dbReference type="PANTHER" id="PTHR21015">
    <property type="entry name" value="UDP-N-ACETYLGLUCOSAMINE--N-ACETYLMURAMYL-(PENTAPEPTIDE) PYROPHOSPHORYL-UNDECAPRENOL N-ACETYLGLUCOSAMINE TRANSFERASE 1"/>
    <property type="match status" value="1"/>
</dbReference>
<dbReference type="CDD" id="cd03785">
    <property type="entry name" value="GT28_MurG"/>
    <property type="match status" value="1"/>
</dbReference>
<evidence type="ECO:0000256" key="6">
    <source>
        <dbReference type="ARBA" id="ARBA00022984"/>
    </source>
</evidence>
<comment type="catalytic activity">
    <reaction evidence="10">
        <text>di-trans,octa-cis-undecaprenyl diphospho-N-acetyl-alpha-D-muramoyl-L-alanyl-D-glutamyl-meso-2,6-diaminopimeloyl-D-alanyl-D-alanine + UDP-N-acetyl-alpha-D-glucosamine = di-trans,octa-cis-undecaprenyl diphospho-[N-acetyl-alpha-D-glucosaminyl-(1-&gt;4)]-N-acetyl-alpha-D-muramoyl-L-alanyl-D-glutamyl-meso-2,6-diaminopimeloyl-D-alanyl-D-alanine + UDP + H(+)</text>
        <dbReference type="Rhea" id="RHEA:31227"/>
        <dbReference type="ChEBI" id="CHEBI:15378"/>
        <dbReference type="ChEBI" id="CHEBI:57705"/>
        <dbReference type="ChEBI" id="CHEBI:58223"/>
        <dbReference type="ChEBI" id="CHEBI:61387"/>
        <dbReference type="ChEBI" id="CHEBI:61388"/>
        <dbReference type="EC" id="2.4.1.227"/>
    </reaction>
</comment>